<gene>
    <name evidence="3" type="ORF">SAMN05192589_104150</name>
</gene>
<keyword evidence="4" id="KW-1185">Reference proteome</keyword>
<feature type="chain" id="PRO_5011500504" evidence="2">
    <location>
        <begin position="23"/>
        <end position="185"/>
    </location>
</feature>
<evidence type="ECO:0000256" key="1">
    <source>
        <dbReference type="SAM" id="MobiDB-lite"/>
    </source>
</evidence>
<dbReference type="OrthoDB" id="8809136at2"/>
<dbReference type="STRING" id="187868.SAMN05192589_104150"/>
<protein>
    <submittedName>
        <fullName evidence="3">Uncharacterized protein</fullName>
    </submittedName>
</protein>
<sequence>MNAVLPWAGWLAAAVLLTAAQAGTKAPAAVDPAQCKPAGTDLPLPTTWEPYRAAVRVCSLAQSGAGKAPPKVRLLAVFTDEHYRGLPADAPWERFPLPQLVDEGGRCLGQLPHLFPVDPPEELEVRPGRWRAGLPQEIQLQVRSPAAGGDYRLPTLRWDAKTRHYLATPTTPSAPSPDQDKTPCP</sequence>
<feature type="signal peptide" evidence="2">
    <location>
        <begin position="1"/>
        <end position="22"/>
    </location>
</feature>
<dbReference type="AlphaFoldDB" id="A0A1G6RJM9"/>
<name>A0A1G6RJM9_9BURK</name>
<dbReference type="Proteomes" id="UP000198781">
    <property type="component" value="Unassembled WGS sequence"/>
</dbReference>
<reference evidence="3 4" key="1">
    <citation type="submission" date="2016-10" db="EMBL/GenBank/DDBJ databases">
        <authorList>
            <person name="de Groot N.N."/>
        </authorList>
    </citation>
    <scope>NUCLEOTIDE SEQUENCE [LARGE SCALE GENOMIC DNA]</scope>
    <source>
        <strain evidence="3 4">DSM 16619</strain>
    </source>
</reference>
<feature type="region of interest" description="Disordered" evidence="1">
    <location>
        <begin position="164"/>
        <end position="185"/>
    </location>
</feature>
<dbReference type="EMBL" id="FMZC01000004">
    <property type="protein sequence ID" value="SDD04187.1"/>
    <property type="molecule type" value="Genomic_DNA"/>
</dbReference>
<accession>A0A1G6RJM9</accession>
<proteinExistence type="predicted"/>
<keyword evidence="2" id="KW-0732">Signal</keyword>
<feature type="compositionally biased region" description="Low complexity" evidence="1">
    <location>
        <begin position="167"/>
        <end position="177"/>
    </location>
</feature>
<evidence type="ECO:0000256" key="2">
    <source>
        <dbReference type="SAM" id="SignalP"/>
    </source>
</evidence>
<dbReference type="RefSeq" id="WP_092742400.1">
    <property type="nucleotide sequence ID" value="NZ_FMZC01000004.1"/>
</dbReference>
<evidence type="ECO:0000313" key="4">
    <source>
        <dbReference type="Proteomes" id="UP000198781"/>
    </source>
</evidence>
<evidence type="ECO:0000313" key="3">
    <source>
        <dbReference type="EMBL" id="SDD04187.1"/>
    </source>
</evidence>
<organism evidence="3 4">
    <name type="scientific">Paracidovorax valerianellae</name>
    <dbReference type="NCBI Taxonomy" id="187868"/>
    <lineage>
        <taxon>Bacteria</taxon>
        <taxon>Pseudomonadati</taxon>
        <taxon>Pseudomonadota</taxon>
        <taxon>Betaproteobacteria</taxon>
        <taxon>Burkholderiales</taxon>
        <taxon>Comamonadaceae</taxon>
        <taxon>Paracidovorax</taxon>
    </lineage>
</organism>